<dbReference type="EMBL" id="JAAQYI010000015">
    <property type="protein sequence ID" value="NNA82069.1"/>
    <property type="molecule type" value="Genomic_DNA"/>
</dbReference>
<protein>
    <submittedName>
        <fullName evidence="2">Uncharacterized protein</fullName>
    </submittedName>
</protein>
<dbReference type="AlphaFoldDB" id="A0A7Y1QID9"/>
<dbReference type="Proteomes" id="UP000535954">
    <property type="component" value="Unassembled WGS sequence"/>
</dbReference>
<evidence type="ECO:0000313" key="4">
    <source>
        <dbReference type="Proteomes" id="UP000586252"/>
    </source>
</evidence>
<sequence length="352" mass="39207">MKTSWREEVSAVVEGDKALATATLETLFVMGPAGEEDELLSVAIKLADKKTQDELSTFVGTETTLANRRARACISLLRENPDVLDLMLVSYQPIAPRTVAGADQVPRTWLDNPRIEQLFEAAVNDMARRAGGEIFDNLHAGEETHVGEFFKDLKYCLETLSRQLAFAAKELDAHERFDFSLSQRIIGKPEEGGEGVDYDRFSTDICLIFKAMDEGVCLTERVTLIQAKRLQIISDRRHVYSLKRDQLNDIAMQTLASFLLLLGPAQGGRCLPVISASLMVDLMKQNKTMSLSPSRAAGLGKSFGTWLLEDVIGLWTGDKSEKLVKKANGQENGRPRLIYEFLVQRSLTSFED</sequence>
<proteinExistence type="predicted"/>
<dbReference type="EMBL" id="JAAQYH010000006">
    <property type="protein sequence ID" value="NNA73476.1"/>
    <property type="molecule type" value="Genomic_DNA"/>
</dbReference>
<evidence type="ECO:0000313" key="2">
    <source>
        <dbReference type="EMBL" id="NNA82069.1"/>
    </source>
</evidence>
<comment type="caution">
    <text evidence="2">The sequence shown here is derived from an EMBL/GenBank/DDBJ whole genome shotgun (WGS) entry which is preliminary data.</text>
</comment>
<evidence type="ECO:0000313" key="1">
    <source>
        <dbReference type="EMBL" id="NNA73476.1"/>
    </source>
</evidence>
<dbReference type="Proteomes" id="UP000586252">
    <property type="component" value="Unassembled WGS sequence"/>
</dbReference>
<gene>
    <name evidence="1" type="ORF">HBO13_12595</name>
    <name evidence="2" type="ORF">HBO30_25465</name>
</gene>
<accession>A0A7Y1QID9</accession>
<organism evidence="2 4">
    <name type="scientific">Pseudomonas lactis</name>
    <dbReference type="NCBI Taxonomy" id="1615674"/>
    <lineage>
        <taxon>Bacteria</taxon>
        <taxon>Pseudomonadati</taxon>
        <taxon>Pseudomonadota</taxon>
        <taxon>Gammaproteobacteria</taxon>
        <taxon>Pseudomonadales</taxon>
        <taxon>Pseudomonadaceae</taxon>
        <taxon>Pseudomonas</taxon>
    </lineage>
</organism>
<evidence type="ECO:0000313" key="3">
    <source>
        <dbReference type="Proteomes" id="UP000535954"/>
    </source>
</evidence>
<reference evidence="3 4" key="1">
    <citation type="journal article" date="2020" name="Front. Microbiol.">
        <title>Genetic Organization of the aprX-lipA2 Operon Affects the Proteolytic Potential of Pseudomonas Species in Milk.</title>
        <authorList>
            <person name="Maier C."/>
            <person name="Huptas C."/>
            <person name="von Neubeck M."/>
            <person name="Scherer S."/>
            <person name="Wenning M."/>
            <person name="Lucking G."/>
        </authorList>
    </citation>
    <scope>NUCLEOTIDE SEQUENCE [LARGE SCALE GENOMIC DNA]</scope>
    <source>
        <strain evidence="2 4">WS 5404</strain>
        <strain evidence="1 3">WS 5405</strain>
    </source>
</reference>
<name>A0A7Y1QID9_9PSED</name>